<dbReference type="EMBL" id="LFYR01000585">
    <property type="protein sequence ID" value="KMZ73402.1"/>
    <property type="molecule type" value="Genomic_DNA"/>
</dbReference>
<evidence type="ECO:0000256" key="1">
    <source>
        <dbReference type="ARBA" id="ARBA00023157"/>
    </source>
</evidence>
<dbReference type="GO" id="GO:0009055">
    <property type="term" value="F:electron transfer activity"/>
    <property type="evidence" value="ECO:0007669"/>
    <property type="project" value="InterPro"/>
</dbReference>
<keyword evidence="2" id="KW-0325">Glycoprotein</keyword>
<evidence type="ECO:0000259" key="4">
    <source>
        <dbReference type="PROSITE" id="PS51485"/>
    </source>
</evidence>
<dbReference type="Proteomes" id="UP000036987">
    <property type="component" value="Unassembled WGS sequence"/>
</dbReference>
<sequence length="125" mass="14465">MKKLILVVIWGTFLTGGQQRSAAVEHIVGNSTWTIPASNSYYNDWARNTTFLVGDDLVFKFETGFYDMIQVSREEYEGCRYENPYRSFVIGPAKITFREEGTFYYLCSFGNYCSLGMNFYVYVQA</sequence>
<organism evidence="5 6">
    <name type="scientific">Zostera marina</name>
    <name type="common">Eelgrass</name>
    <dbReference type="NCBI Taxonomy" id="29655"/>
    <lineage>
        <taxon>Eukaryota</taxon>
        <taxon>Viridiplantae</taxon>
        <taxon>Streptophyta</taxon>
        <taxon>Embryophyta</taxon>
        <taxon>Tracheophyta</taxon>
        <taxon>Spermatophyta</taxon>
        <taxon>Magnoliopsida</taxon>
        <taxon>Liliopsida</taxon>
        <taxon>Zosteraceae</taxon>
        <taxon>Zostera</taxon>
    </lineage>
</organism>
<dbReference type="InterPro" id="IPR039391">
    <property type="entry name" value="Phytocyanin-like"/>
</dbReference>
<dbReference type="SUPFAM" id="SSF49503">
    <property type="entry name" value="Cupredoxins"/>
    <property type="match status" value="1"/>
</dbReference>
<keyword evidence="3" id="KW-0732">Signal</keyword>
<dbReference type="PROSITE" id="PS51485">
    <property type="entry name" value="PHYTOCYANIN"/>
    <property type="match status" value="1"/>
</dbReference>
<feature type="chain" id="PRO_5005528385" description="Phytocyanin domain-containing protein" evidence="3">
    <location>
        <begin position="20"/>
        <end position="125"/>
    </location>
</feature>
<evidence type="ECO:0000313" key="5">
    <source>
        <dbReference type="EMBL" id="KMZ73402.1"/>
    </source>
</evidence>
<keyword evidence="6" id="KW-1185">Reference proteome</keyword>
<feature type="signal peptide" evidence="3">
    <location>
        <begin position="1"/>
        <end position="19"/>
    </location>
</feature>
<gene>
    <name evidence="5" type="ORF">ZOSMA_14G01670</name>
</gene>
<keyword evidence="1" id="KW-1015">Disulfide bond</keyword>
<dbReference type="InterPro" id="IPR008972">
    <property type="entry name" value="Cupredoxin"/>
</dbReference>
<dbReference type="InterPro" id="IPR003245">
    <property type="entry name" value="Phytocyanin_dom"/>
</dbReference>
<evidence type="ECO:0000256" key="3">
    <source>
        <dbReference type="SAM" id="SignalP"/>
    </source>
</evidence>
<dbReference type="PANTHER" id="PTHR33021:SF288">
    <property type="entry name" value="OS03G0648500 PROTEIN"/>
    <property type="match status" value="1"/>
</dbReference>
<dbReference type="GO" id="GO:0005886">
    <property type="term" value="C:plasma membrane"/>
    <property type="evidence" value="ECO:0000318"/>
    <property type="project" value="GO_Central"/>
</dbReference>
<dbReference type="Gene3D" id="2.60.40.420">
    <property type="entry name" value="Cupredoxins - blue copper proteins"/>
    <property type="match status" value="1"/>
</dbReference>
<dbReference type="OMA" id="RREYEEC"/>
<protein>
    <recommendedName>
        <fullName evidence="4">Phytocyanin domain-containing protein</fullName>
    </recommendedName>
</protein>
<name>A0A0K9PYU1_ZOSMR</name>
<evidence type="ECO:0000313" key="6">
    <source>
        <dbReference type="Proteomes" id="UP000036987"/>
    </source>
</evidence>
<dbReference type="OrthoDB" id="2015260at2759"/>
<reference evidence="6" key="1">
    <citation type="journal article" date="2016" name="Nature">
        <title>The genome of the seagrass Zostera marina reveals angiosperm adaptation to the sea.</title>
        <authorList>
            <person name="Olsen J.L."/>
            <person name="Rouze P."/>
            <person name="Verhelst B."/>
            <person name="Lin Y.-C."/>
            <person name="Bayer T."/>
            <person name="Collen J."/>
            <person name="Dattolo E."/>
            <person name="De Paoli E."/>
            <person name="Dittami S."/>
            <person name="Maumus F."/>
            <person name="Michel G."/>
            <person name="Kersting A."/>
            <person name="Lauritano C."/>
            <person name="Lohaus R."/>
            <person name="Toepel M."/>
            <person name="Tonon T."/>
            <person name="Vanneste K."/>
            <person name="Amirebrahimi M."/>
            <person name="Brakel J."/>
            <person name="Bostroem C."/>
            <person name="Chovatia M."/>
            <person name="Grimwood J."/>
            <person name="Jenkins J.W."/>
            <person name="Jueterbock A."/>
            <person name="Mraz A."/>
            <person name="Stam W.T."/>
            <person name="Tice H."/>
            <person name="Bornberg-Bauer E."/>
            <person name="Green P.J."/>
            <person name="Pearson G.A."/>
            <person name="Procaccini G."/>
            <person name="Duarte C.M."/>
            <person name="Schmutz J."/>
            <person name="Reusch T.B.H."/>
            <person name="Van de Peer Y."/>
        </authorList>
    </citation>
    <scope>NUCLEOTIDE SEQUENCE [LARGE SCALE GENOMIC DNA]</scope>
    <source>
        <strain evidence="6">cv. Finnish</strain>
    </source>
</reference>
<dbReference type="FunFam" id="2.60.40.420:FF:000034">
    <property type="entry name" value="Cupredoxin superfamily protein"/>
    <property type="match status" value="1"/>
</dbReference>
<dbReference type="Pfam" id="PF02298">
    <property type="entry name" value="Cu_bind_like"/>
    <property type="match status" value="1"/>
</dbReference>
<feature type="domain" description="Phytocyanin" evidence="4">
    <location>
        <begin position="24"/>
        <end position="125"/>
    </location>
</feature>
<comment type="caution">
    <text evidence="5">The sequence shown here is derived from an EMBL/GenBank/DDBJ whole genome shotgun (WGS) entry which is preliminary data.</text>
</comment>
<dbReference type="AlphaFoldDB" id="A0A0K9PYU1"/>
<dbReference type="PANTHER" id="PTHR33021">
    <property type="entry name" value="BLUE COPPER PROTEIN"/>
    <property type="match status" value="1"/>
</dbReference>
<proteinExistence type="predicted"/>
<accession>A0A0K9PYU1</accession>
<evidence type="ECO:0000256" key="2">
    <source>
        <dbReference type="ARBA" id="ARBA00023180"/>
    </source>
</evidence>